<dbReference type="PROSITE" id="PS50862">
    <property type="entry name" value="AA_TRNA_LIGASE_II"/>
    <property type="match status" value="1"/>
</dbReference>
<dbReference type="Proteomes" id="UP000237319">
    <property type="component" value="Unassembled WGS sequence"/>
</dbReference>
<evidence type="ECO:0000256" key="2">
    <source>
        <dbReference type="PIRSR" id="PIRSR001549-1"/>
    </source>
</evidence>
<evidence type="ECO:0000259" key="3">
    <source>
        <dbReference type="PROSITE" id="PS50862"/>
    </source>
</evidence>
<keyword evidence="5" id="KW-1185">Reference proteome</keyword>
<dbReference type="GO" id="GO:0016740">
    <property type="term" value="F:transferase activity"/>
    <property type="evidence" value="ECO:0007669"/>
    <property type="project" value="UniProtKB-ARBA"/>
</dbReference>
<dbReference type="GO" id="GO:0004821">
    <property type="term" value="F:histidine-tRNA ligase activity"/>
    <property type="evidence" value="ECO:0007669"/>
    <property type="project" value="UniProtKB-EC"/>
</dbReference>
<dbReference type="PANTHER" id="PTHR11476:SF7">
    <property type="entry name" value="HISTIDINE--TRNA LIGASE"/>
    <property type="match status" value="1"/>
</dbReference>
<name>A0A2S5D0V9_LYSSH</name>
<dbReference type="InterPro" id="IPR006195">
    <property type="entry name" value="aa-tRNA-synth_II"/>
</dbReference>
<protein>
    <submittedName>
        <fullName evidence="4">Histidine--tRNA ligase</fullName>
        <ecNumber evidence="4">6.1.1.21</ecNumber>
    </submittedName>
</protein>
<sequence>MILNLSEQKLSIPEGTEDVLGLDMRYREHIINIIKEVYENYGFNPHKTPILEYLETFNGHHGEGEKLFFHIKDKNDKDLIARYDLTVPLARVASMYPDLPRPYKRYQIGPSFRDDEPGKSHFREFTQCDADIIGADSLLAEIDITVMAHELLTILGIKNFVLKINHRLLIQALALKVGLQSKEEHLGLQRALDYADKVSKDGLQGVKNKLIENNIPLNIANQILMEIECFTNLLTPFDDLQNQINQIEKFFDNCPSAAQAAADLKFIISYLPKNVQSNIKIDLTLARGADYYTGYILEGVAIDTEIGAILGGGRYNQLVSAVGNANEAGVGLAFGLERLLSVLKSLDYIDKNIELPSKILLADTNVEFHPKLFVIARELRKYYDVDIYYNQSPFGDIVHFAQQNKHQMIIELIGKRPLVHAVIENETMQSKVTDILNNLDCI</sequence>
<dbReference type="InterPro" id="IPR045864">
    <property type="entry name" value="aa-tRNA-synth_II/BPL/LPL"/>
</dbReference>
<dbReference type="PANTHER" id="PTHR11476">
    <property type="entry name" value="HISTIDYL-TRNA SYNTHETASE"/>
    <property type="match status" value="1"/>
</dbReference>
<feature type="binding site" evidence="2">
    <location>
        <begin position="291"/>
        <end position="292"/>
    </location>
    <ligand>
        <name>L-histidine</name>
        <dbReference type="ChEBI" id="CHEBI:57595"/>
    </ligand>
</feature>
<dbReference type="InterPro" id="IPR041715">
    <property type="entry name" value="HisRS-like_core"/>
</dbReference>
<proteinExistence type="inferred from homology"/>
<reference evidence="4 5" key="1">
    <citation type="submission" date="2017-11" db="EMBL/GenBank/DDBJ databases">
        <title>Genome sequence of Lysinibacillus sphaericus, a lignin-degrading bacteria isolated from municipal solid waste soil.</title>
        <authorList>
            <person name="Persinoti G.F."/>
            <person name="Paixao D.A."/>
            <person name="Bugg T.D."/>
            <person name="Squina F.M."/>
        </authorList>
    </citation>
    <scope>NUCLEOTIDE SEQUENCE [LARGE SCALE GENOMIC DNA]</scope>
    <source>
        <strain evidence="4 5">A1</strain>
    </source>
</reference>
<dbReference type="CDD" id="cd00773">
    <property type="entry name" value="HisRS-like_core"/>
    <property type="match status" value="1"/>
</dbReference>
<feature type="domain" description="Aminoacyl-transfer RNA synthetases class-II family profile" evidence="3">
    <location>
        <begin position="1"/>
        <end position="356"/>
    </location>
</feature>
<feature type="binding site" evidence="2">
    <location>
        <position position="131"/>
    </location>
    <ligand>
        <name>L-histidine</name>
        <dbReference type="ChEBI" id="CHEBI:57595"/>
    </ligand>
</feature>
<evidence type="ECO:0000313" key="4">
    <source>
        <dbReference type="EMBL" id="POZ56694.1"/>
    </source>
</evidence>
<feature type="binding site" evidence="2">
    <location>
        <begin position="84"/>
        <end position="86"/>
    </location>
    <ligand>
        <name>L-histidine</name>
        <dbReference type="ChEBI" id="CHEBI:57595"/>
    </ligand>
</feature>
<comment type="similarity">
    <text evidence="1">Belongs to the class-II aminoacyl-tRNA synthetase family.</text>
</comment>
<comment type="caution">
    <text evidence="4">The sequence shown here is derived from an EMBL/GenBank/DDBJ whole genome shotgun (WGS) entry which is preliminary data.</text>
</comment>
<dbReference type="InterPro" id="IPR004516">
    <property type="entry name" value="HisRS/HisZ"/>
</dbReference>
<dbReference type="AlphaFoldDB" id="A0A2S5D0V9"/>
<dbReference type="EMBL" id="PGLV01000001">
    <property type="protein sequence ID" value="POZ56694.1"/>
    <property type="molecule type" value="Genomic_DNA"/>
</dbReference>
<feature type="binding site" evidence="2">
    <location>
        <position position="113"/>
    </location>
    <ligand>
        <name>L-histidine</name>
        <dbReference type="ChEBI" id="CHEBI:57595"/>
    </ligand>
</feature>
<dbReference type="PIRSF" id="PIRSF001549">
    <property type="entry name" value="His-tRNA_synth"/>
    <property type="match status" value="1"/>
</dbReference>
<dbReference type="GO" id="GO:0005737">
    <property type="term" value="C:cytoplasm"/>
    <property type="evidence" value="ECO:0007669"/>
    <property type="project" value="InterPro"/>
</dbReference>
<feature type="binding site" evidence="2">
    <location>
        <position position="127"/>
    </location>
    <ligand>
        <name>L-histidine</name>
        <dbReference type="ChEBI" id="CHEBI:57595"/>
    </ligand>
</feature>
<dbReference type="RefSeq" id="WP_103976729.1">
    <property type="nucleotide sequence ID" value="NZ_PGLV01000001.1"/>
</dbReference>
<dbReference type="GO" id="GO:0140096">
    <property type="term" value="F:catalytic activity, acting on a protein"/>
    <property type="evidence" value="ECO:0007669"/>
    <property type="project" value="UniProtKB-ARBA"/>
</dbReference>
<dbReference type="SUPFAM" id="SSF55681">
    <property type="entry name" value="Class II aaRS and biotin synthetases"/>
    <property type="match status" value="1"/>
</dbReference>
<dbReference type="Pfam" id="PF13393">
    <property type="entry name" value="tRNA-synt_His"/>
    <property type="match status" value="1"/>
</dbReference>
<organism evidence="4 5">
    <name type="scientific">Lysinibacillus sphaericus</name>
    <name type="common">Bacillus sphaericus</name>
    <dbReference type="NCBI Taxonomy" id="1421"/>
    <lineage>
        <taxon>Bacteria</taxon>
        <taxon>Bacillati</taxon>
        <taxon>Bacillota</taxon>
        <taxon>Bacilli</taxon>
        <taxon>Bacillales</taxon>
        <taxon>Bacillaceae</taxon>
        <taxon>Lysinibacillus</taxon>
    </lineage>
</organism>
<keyword evidence="4" id="KW-0436">Ligase</keyword>
<evidence type="ECO:0000313" key="5">
    <source>
        <dbReference type="Proteomes" id="UP000237319"/>
    </source>
</evidence>
<feature type="binding site" evidence="2">
    <location>
        <position position="287"/>
    </location>
    <ligand>
        <name>L-histidine</name>
        <dbReference type="ChEBI" id="CHEBI:57595"/>
    </ligand>
</feature>
<dbReference type="EC" id="6.1.1.21" evidence="4"/>
<accession>A0A2S5D0V9</accession>
<dbReference type="Gene3D" id="3.30.930.10">
    <property type="entry name" value="Bira Bifunctional Protein, Domain 2"/>
    <property type="match status" value="1"/>
</dbReference>
<gene>
    <name evidence="4" type="primary">hisS_2</name>
    <name evidence="4" type="ORF">LYSIN_01477</name>
</gene>
<evidence type="ECO:0000256" key="1">
    <source>
        <dbReference type="ARBA" id="ARBA00008226"/>
    </source>
</evidence>